<name>C7XUI8_9LACO</name>
<evidence type="ECO:0000256" key="1">
    <source>
        <dbReference type="ARBA" id="ARBA00022679"/>
    </source>
</evidence>
<gene>
    <name evidence="5" type="ORF">HMPREF0501_00354</name>
</gene>
<feature type="domain" description="PRD" evidence="4">
    <location>
        <begin position="291"/>
        <end position="399"/>
    </location>
</feature>
<reference evidence="5 6" key="1">
    <citation type="submission" date="2009-06" db="EMBL/GenBank/DDBJ databases">
        <title>The Genome Sequence of Lactobacillus coleohominis strain 101-4-CHN.</title>
        <authorList>
            <consortium name="The Broad Institute Genome Sequencing Platform"/>
            <person name="Ward D."/>
            <person name="Young S.K."/>
            <person name="Zeng Q."/>
            <person name="Koehrsen M."/>
            <person name="Alvarado L."/>
            <person name="Berlin A."/>
            <person name="Borenstein D."/>
            <person name="Chen Z."/>
            <person name="Engels R."/>
            <person name="Freedman E."/>
            <person name="Gellesch M."/>
            <person name="Goldberg J."/>
            <person name="Griggs A."/>
            <person name="Gujja S."/>
            <person name="Heiman D."/>
            <person name="Hepburn T."/>
            <person name="Howarth C."/>
            <person name="Jen D."/>
            <person name="Larson L."/>
            <person name="Lewis B."/>
            <person name="Mehta T."/>
            <person name="Park D."/>
            <person name="Pearson M."/>
            <person name="Roberts A."/>
            <person name="Saif S."/>
            <person name="Shea T."/>
            <person name="Shenoy N."/>
            <person name="Sisk P."/>
            <person name="Stolte C."/>
            <person name="Sykes S."/>
            <person name="Walk T."/>
            <person name="White J."/>
            <person name="Yandava C."/>
            <person name="Liu Y."/>
            <person name="Xu Q."/>
            <person name="Lander E."/>
            <person name="Nusbaum C."/>
            <person name="Galagan J."/>
            <person name="Birren B."/>
        </authorList>
    </citation>
    <scope>NUCLEOTIDE SEQUENCE [LARGE SCALE GENOMIC DNA]</scope>
    <source>
        <strain evidence="5 6">101-4-CHN</strain>
    </source>
</reference>
<dbReference type="Gene3D" id="1.10.10.10">
    <property type="entry name" value="Winged helix-like DNA-binding domain superfamily/Winged helix DNA-binding domain"/>
    <property type="match status" value="1"/>
</dbReference>
<dbReference type="GO" id="GO:0009401">
    <property type="term" value="P:phosphoenolpyruvate-dependent sugar phosphotransferase system"/>
    <property type="evidence" value="ECO:0007669"/>
    <property type="project" value="InterPro"/>
</dbReference>
<dbReference type="SUPFAM" id="SSF63520">
    <property type="entry name" value="PTS-regulatory domain, PRD"/>
    <property type="match status" value="1"/>
</dbReference>
<dbReference type="InterPro" id="IPR036388">
    <property type="entry name" value="WH-like_DNA-bd_sf"/>
</dbReference>
<dbReference type="Pfam" id="PF00359">
    <property type="entry name" value="PTS_EIIA_2"/>
    <property type="match status" value="1"/>
</dbReference>
<sequence length="690" mass="78767">MQFTKTKHGNALINELLQSTPAVPLETLKEHLKLSRRSIFYTIKKTNIELQQQNLDPIENVRGSGYQLSPETRQILSDSLAIDKKPITFTDLFKNGLKFEILNRHDRVLLLQFVLISRPTTSLNQLVKIFNISKNTVLKDLENIKKALPKNIILSNEKNGKTLTGNEIALRRWVFENFRELLSLISPYMKLDNDKNFSRQLSLLERITGNSFTDDSLALLNNFMKWSSERIHNRPSCELQLTNDGDDNYSLTYTWAVSLLNDIKIFSSAEAHFLAEIVNTQAFQHISADNAMIPPLREISAKIIKRFNEIACVSLPPSDNTLNKNLTIHLVSTYYRVKYKINYQNPLVNKIKIVYKETFEIVKLAIQPLNDFVHQKLSDDEIALITVYFSGALRNSQELSRSKSGVLVICSSGIGTSELLISQLRSHYPDVNFIGPYNTFEYENISYSNIKLVLSTIHLPIMQEGIPVITVPVIPSNYDWQQIEGTLQKAGVTSISNSNKVQPSIIMDIISNHARIVDPEGLENSLRNYINSVYNTNQFSQQLTNAIYTTDVIQQNTDWKNAIQISLKQLEYQNIITDEYINKIIELTESNGDYMAIGKGVFLAHAAPKAGVKHLGFSYTLFKKPFFIQNSSKPINFVVGLAPVDQQKHLHILENLLQFIQNEQLMDQLHKIKNYKELSMLLRMADLINV</sequence>
<keyword evidence="2" id="KW-0677">Repeat</keyword>
<dbReference type="PANTHER" id="PTHR30185:SF9">
    <property type="entry name" value="MANNITOL-SPECIFIC PHOSPHOTRANSFERASE ENZYME IIA COMPONENT"/>
    <property type="match status" value="1"/>
</dbReference>
<dbReference type="PROSITE" id="PS51094">
    <property type="entry name" value="PTS_EIIA_TYPE_2"/>
    <property type="match status" value="1"/>
</dbReference>
<dbReference type="InterPro" id="IPR011608">
    <property type="entry name" value="PRD"/>
</dbReference>
<dbReference type="GO" id="GO:0006355">
    <property type="term" value="P:regulation of DNA-templated transcription"/>
    <property type="evidence" value="ECO:0007669"/>
    <property type="project" value="InterPro"/>
</dbReference>
<evidence type="ECO:0000313" key="5">
    <source>
        <dbReference type="EMBL" id="EEU30949.1"/>
    </source>
</evidence>
<feature type="domain" description="PTS EIIA type-2" evidence="3">
    <location>
        <begin position="541"/>
        <end position="685"/>
    </location>
</feature>
<dbReference type="Gene3D" id="1.10.1790.10">
    <property type="entry name" value="PRD domain"/>
    <property type="match status" value="1"/>
</dbReference>
<dbReference type="AlphaFoldDB" id="C7XUI8"/>
<organism evidence="5 6">
    <name type="scientific">Limosilactobacillus coleohominis 101-4-CHN</name>
    <dbReference type="NCBI Taxonomy" id="575594"/>
    <lineage>
        <taxon>Bacteria</taxon>
        <taxon>Bacillati</taxon>
        <taxon>Bacillota</taxon>
        <taxon>Bacilli</taxon>
        <taxon>Lactobacillales</taxon>
        <taxon>Lactobacillaceae</taxon>
        <taxon>Limosilactobacillus</taxon>
    </lineage>
</organism>
<dbReference type="GO" id="GO:0008982">
    <property type="term" value="F:protein-N(PI)-phosphohistidine-sugar phosphotransferase activity"/>
    <property type="evidence" value="ECO:0007669"/>
    <property type="project" value="InterPro"/>
</dbReference>
<dbReference type="InterPro" id="IPR036095">
    <property type="entry name" value="PTS_EIIB-like_sf"/>
</dbReference>
<dbReference type="InterPro" id="IPR002178">
    <property type="entry name" value="PTS_EIIA_type-2_dom"/>
</dbReference>
<evidence type="ECO:0000256" key="2">
    <source>
        <dbReference type="ARBA" id="ARBA00022737"/>
    </source>
</evidence>
<proteinExistence type="predicted"/>
<dbReference type="Proteomes" id="UP000003987">
    <property type="component" value="Unassembled WGS sequence"/>
</dbReference>
<dbReference type="PANTHER" id="PTHR30185">
    <property type="entry name" value="CRYPTIC BETA-GLUCOSIDE BGL OPERON ANTITERMINATOR"/>
    <property type="match status" value="1"/>
</dbReference>
<protein>
    <submittedName>
        <fullName evidence="5">PRD domain protein</fullName>
    </submittedName>
</protein>
<dbReference type="STRING" id="575594.HMPREF0501_00354"/>
<accession>C7XUI8</accession>
<evidence type="ECO:0000259" key="3">
    <source>
        <dbReference type="PROSITE" id="PS51094"/>
    </source>
</evidence>
<dbReference type="SUPFAM" id="SSF55804">
    <property type="entry name" value="Phoshotransferase/anion transport protein"/>
    <property type="match status" value="1"/>
</dbReference>
<keyword evidence="1" id="KW-0808">Transferase</keyword>
<dbReference type="PROSITE" id="PS51372">
    <property type="entry name" value="PRD_2"/>
    <property type="match status" value="1"/>
</dbReference>
<dbReference type="eggNOG" id="COG1762">
    <property type="taxonomic scope" value="Bacteria"/>
</dbReference>
<dbReference type="SUPFAM" id="SSF52794">
    <property type="entry name" value="PTS system IIB component-like"/>
    <property type="match status" value="1"/>
</dbReference>
<dbReference type="InterPro" id="IPR036634">
    <property type="entry name" value="PRD_sf"/>
</dbReference>
<dbReference type="InterPro" id="IPR016152">
    <property type="entry name" value="PTrfase/Anion_transptr"/>
</dbReference>
<dbReference type="InterPro" id="IPR050661">
    <property type="entry name" value="BglG_antiterminators"/>
</dbReference>
<dbReference type="OrthoDB" id="369398at2"/>
<dbReference type="RefSeq" id="WP_006916120.1">
    <property type="nucleotide sequence ID" value="NZ_GG698802.1"/>
</dbReference>
<evidence type="ECO:0000313" key="6">
    <source>
        <dbReference type="Proteomes" id="UP000003987"/>
    </source>
</evidence>
<dbReference type="Gene3D" id="3.40.930.10">
    <property type="entry name" value="Mannitol-specific EII, Chain A"/>
    <property type="match status" value="1"/>
</dbReference>
<evidence type="ECO:0000259" key="4">
    <source>
        <dbReference type="PROSITE" id="PS51372"/>
    </source>
</evidence>
<dbReference type="CDD" id="cd05568">
    <property type="entry name" value="PTS_IIB_bgl_like"/>
    <property type="match status" value="1"/>
</dbReference>
<dbReference type="Pfam" id="PF00874">
    <property type="entry name" value="PRD"/>
    <property type="match status" value="1"/>
</dbReference>
<keyword evidence="6" id="KW-1185">Reference proteome</keyword>
<dbReference type="EMBL" id="GG698802">
    <property type="protein sequence ID" value="EEU30949.1"/>
    <property type="molecule type" value="Genomic_DNA"/>
</dbReference>
<dbReference type="HOGENOM" id="CLU_013442_1_1_9"/>